<keyword evidence="3" id="KW-0813">Transport</keyword>
<feature type="transmembrane region" description="Helical" evidence="9">
    <location>
        <begin position="107"/>
        <end position="128"/>
    </location>
</feature>
<feature type="transmembrane region" description="Helical" evidence="9">
    <location>
        <begin position="304"/>
        <end position="321"/>
    </location>
</feature>
<evidence type="ECO:0000256" key="2">
    <source>
        <dbReference type="ARBA" id="ARBA00007942"/>
    </source>
</evidence>
<feature type="transmembrane region" description="Helical" evidence="9">
    <location>
        <begin position="279"/>
        <end position="298"/>
    </location>
</feature>
<keyword evidence="8 9" id="KW-0472">Membrane</keyword>
<dbReference type="CDD" id="cd06579">
    <property type="entry name" value="TM_PBP1_transp_AraH_like"/>
    <property type="match status" value="1"/>
</dbReference>
<proteinExistence type="inferred from homology"/>
<evidence type="ECO:0000256" key="1">
    <source>
        <dbReference type="ARBA" id="ARBA00004429"/>
    </source>
</evidence>
<sequence length="326" mass="33895">MSQLDSIPGNTHQSHKMRLASWRRTPIFYPMIGFIVVFIAMSVINDNFLTISNQANLVRQTSIIAIIAVGMSLAILTGGIDLSVGPVMALSGTVMAGLMVAGVPPSLAILLGVLVGAGFGAFNGFFVAFAGMPPIIVTLATMGIARGLGLIYTGGYPISGLPPEFAFFGRGSLAGIETPILIMISVYALGFLLLHHTATGRYLYAIGGNEEATRLSGIRVSRYKLLVYTLSGTTAAIAGLILTSRLMSGQPNAGVGFELDAIAAVVLGGAAITGGRGMILGTLVGAMLLGVLNNGLNLMGVSPYLQNVIKGLIILLAIYISRKRTP</sequence>
<evidence type="ECO:0000256" key="5">
    <source>
        <dbReference type="ARBA" id="ARBA00022519"/>
    </source>
</evidence>
<dbReference type="PANTHER" id="PTHR32196:SF21">
    <property type="entry name" value="ABC TRANSPORTER PERMEASE PROTEIN YPHD-RELATED"/>
    <property type="match status" value="1"/>
</dbReference>
<evidence type="ECO:0000256" key="6">
    <source>
        <dbReference type="ARBA" id="ARBA00022692"/>
    </source>
</evidence>
<dbReference type="Pfam" id="PF02653">
    <property type="entry name" value="BPD_transp_2"/>
    <property type="match status" value="1"/>
</dbReference>
<dbReference type="PANTHER" id="PTHR32196">
    <property type="entry name" value="ABC TRANSPORTER PERMEASE PROTEIN YPHD-RELATED-RELATED"/>
    <property type="match status" value="1"/>
</dbReference>
<dbReference type="AlphaFoldDB" id="A0A1R4HNC0"/>
<dbReference type="GO" id="GO:0005886">
    <property type="term" value="C:plasma membrane"/>
    <property type="evidence" value="ECO:0007669"/>
    <property type="project" value="UniProtKB-SubCell"/>
</dbReference>
<evidence type="ECO:0000256" key="9">
    <source>
        <dbReference type="SAM" id="Phobius"/>
    </source>
</evidence>
<feature type="transmembrane region" description="Helical" evidence="9">
    <location>
        <begin position="135"/>
        <end position="153"/>
    </location>
</feature>
<reference evidence="10 11" key="1">
    <citation type="submission" date="2017-02" db="EMBL/GenBank/DDBJ databases">
        <authorList>
            <person name="Dridi B."/>
        </authorList>
    </citation>
    <scope>NUCLEOTIDE SEQUENCE [LARGE SCALE GENOMIC DNA]</scope>
    <source>
        <strain evidence="10 11">JB380</strain>
    </source>
</reference>
<evidence type="ECO:0000256" key="4">
    <source>
        <dbReference type="ARBA" id="ARBA00022475"/>
    </source>
</evidence>
<dbReference type="Proteomes" id="UP000196331">
    <property type="component" value="Unassembled WGS sequence"/>
</dbReference>
<evidence type="ECO:0000256" key="8">
    <source>
        <dbReference type="ARBA" id="ARBA00023136"/>
    </source>
</evidence>
<keyword evidence="5" id="KW-0997">Cell inner membrane</keyword>
<evidence type="ECO:0000313" key="10">
    <source>
        <dbReference type="EMBL" id="SJN09028.1"/>
    </source>
</evidence>
<keyword evidence="7 9" id="KW-1133">Transmembrane helix</keyword>
<feature type="transmembrane region" description="Helical" evidence="9">
    <location>
        <begin position="173"/>
        <end position="194"/>
    </location>
</feature>
<evidence type="ECO:0000313" key="11">
    <source>
        <dbReference type="Proteomes" id="UP000196331"/>
    </source>
</evidence>
<keyword evidence="4" id="KW-1003">Cell membrane</keyword>
<feature type="transmembrane region" description="Helical" evidence="9">
    <location>
        <begin position="225"/>
        <end position="247"/>
    </location>
</feature>
<feature type="transmembrane region" description="Helical" evidence="9">
    <location>
        <begin position="57"/>
        <end position="76"/>
    </location>
</feature>
<comment type="similarity">
    <text evidence="2">Belongs to the binding-protein-dependent transport system permease family. AraH/RbsC subfamily.</text>
</comment>
<dbReference type="RefSeq" id="WP_087105380.1">
    <property type="nucleotide sequence ID" value="NZ_FUKM01000003.1"/>
</dbReference>
<comment type="caution">
    <text evidence="10">The sequence shown here is derived from an EMBL/GenBank/DDBJ whole genome shotgun (WGS) entry which is preliminary data.</text>
</comment>
<dbReference type="OrthoDB" id="5422926at2"/>
<organism evidence="10 11">
    <name type="scientific">Halomonas citrativorans</name>
    <dbReference type="NCBI Taxonomy" id="2742612"/>
    <lineage>
        <taxon>Bacteria</taxon>
        <taxon>Pseudomonadati</taxon>
        <taxon>Pseudomonadota</taxon>
        <taxon>Gammaproteobacteria</taxon>
        <taxon>Oceanospirillales</taxon>
        <taxon>Halomonadaceae</taxon>
        <taxon>Halomonas</taxon>
    </lineage>
</organism>
<gene>
    <name evidence="10" type="ORF">CZ787_00550</name>
</gene>
<evidence type="ECO:0000256" key="3">
    <source>
        <dbReference type="ARBA" id="ARBA00022448"/>
    </source>
</evidence>
<keyword evidence="6 9" id="KW-0812">Transmembrane</keyword>
<evidence type="ECO:0000256" key="7">
    <source>
        <dbReference type="ARBA" id="ARBA00022989"/>
    </source>
</evidence>
<protein>
    <submittedName>
        <fullName evidence="10">Ribose ABC transport system, permease protein RbsC (TC 3.A.1.2.1)</fullName>
    </submittedName>
</protein>
<accession>A0A1R4HNC0</accession>
<comment type="subcellular location">
    <subcellularLocation>
        <location evidence="1">Cell inner membrane</location>
        <topology evidence="1">Multi-pass membrane protein</topology>
    </subcellularLocation>
</comment>
<dbReference type="EMBL" id="FUKM01000003">
    <property type="protein sequence ID" value="SJN09028.1"/>
    <property type="molecule type" value="Genomic_DNA"/>
</dbReference>
<dbReference type="InterPro" id="IPR001851">
    <property type="entry name" value="ABC_transp_permease"/>
</dbReference>
<dbReference type="GO" id="GO:0022857">
    <property type="term" value="F:transmembrane transporter activity"/>
    <property type="evidence" value="ECO:0007669"/>
    <property type="project" value="InterPro"/>
</dbReference>
<name>A0A1R4HNC0_9GAMM</name>
<feature type="transmembrane region" description="Helical" evidence="9">
    <location>
        <begin position="27"/>
        <end position="45"/>
    </location>
</feature>